<evidence type="ECO:0000259" key="3">
    <source>
        <dbReference type="Pfam" id="PF17479"/>
    </source>
</evidence>
<dbReference type="Pfam" id="PF11258">
    <property type="entry name" value="DUF3048"/>
    <property type="match status" value="1"/>
</dbReference>
<dbReference type="InterPro" id="IPR023158">
    <property type="entry name" value="YerB-like_sf"/>
</dbReference>
<evidence type="ECO:0000256" key="1">
    <source>
        <dbReference type="SAM" id="MobiDB-lite"/>
    </source>
</evidence>
<dbReference type="Proteomes" id="UP001612915">
    <property type="component" value="Unassembled WGS sequence"/>
</dbReference>
<organism evidence="4 5">
    <name type="scientific">Spongisporangium articulatum</name>
    <dbReference type="NCBI Taxonomy" id="3362603"/>
    <lineage>
        <taxon>Bacteria</taxon>
        <taxon>Bacillati</taxon>
        <taxon>Actinomycetota</taxon>
        <taxon>Actinomycetes</taxon>
        <taxon>Kineosporiales</taxon>
        <taxon>Kineosporiaceae</taxon>
        <taxon>Spongisporangium</taxon>
    </lineage>
</organism>
<accession>A0ABW8AUA4</accession>
<dbReference type="PROSITE" id="PS51257">
    <property type="entry name" value="PROKAR_LIPOPROTEIN"/>
    <property type="match status" value="1"/>
</dbReference>
<dbReference type="SUPFAM" id="SSF159774">
    <property type="entry name" value="YerB-like"/>
    <property type="match status" value="1"/>
</dbReference>
<dbReference type="Pfam" id="PF17479">
    <property type="entry name" value="DUF3048_C"/>
    <property type="match status" value="1"/>
</dbReference>
<dbReference type="InterPro" id="IPR021416">
    <property type="entry name" value="DUF3048_N"/>
</dbReference>
<feature type="domain" description="DUF3048" evidence="2">
    <location>
        <begin position="61"/>
        <end position="193"/>
    </location>
</feature>
<evidence type="ECO:0000313" key="5">
    <source>
        <dbReference type="Proteomes" id="UP001612915"/>
    </source>
</evidence>
<dbReference type="Gene3D" id="3.50.90.10">
    <property type="entry name" value="YerB-like"/>
    <property type="match status" value="1"/>
</dbReference>
<name>A0ABW8AUA4_9ACTN</name>
<dbReference type="RefSeq" id="WP_398283641.1">
    <property type="nucleotide sequence ID" value="NZ_JBITLV010000007.1"/>
</dbReference>
<protein>
    <submittedName>
        <fullName evidence="4">DUF3048 domain-containing protein</fullName>
    </submittedName>
</protein>
<reference evidence="4 5" key="1">
    <citation type="submission" date="2024-10" db="EMBL/GenBank/DDBJ databases">
        <title>The Natural Products Discovery Center: Release of the First 8490 Sequenced Strains for Exploring Actinobacteria Biosynthetic Diversity.</title>
        <authorList>
            <person name="Kalkreuter E."/>
            <person name="Kautsar S.A."/>
            <person name="Yang D."/>
            <person name="Bader C.D."/>
            <person name="Teijaro C.N."/>
            <person name="Fluegel L."/>
            <person name="Davis C.M."/>
            <person name="Simpson J.R."/>
            <person name="Lauterbach L."/>
            <person name="Steele A.D."/>
            <person name="Gui C."/>
            <person name="Meng S."/>
            <person name="Li G."/>
            <person name="Viehrig K."/>
            <person name="Ye F."/>
            <person name="Su P."/>
            <person name="Kiefer A.F."/>
            <person name="Nichols A."/>
            <person name="Cepeda A.J."/>
            <person name="Yan W."/>
            <person name="Fan B."/>
            <person name="Jiang Y."/>
            <person name="Adhikari A."/>
            <person name="Zheng C.-J."/>
            <person name="Schuster L."/>
            <person name="Cowan T.M."/>
            <person name="Smanski M.J."/>
            <person name="Chevrette M.G."/>
            <person name="De Carvalho L.P.S."/>
            <person name="Shen B."/>
        </authorList>
    </citation>
    <scope>NUCLEOTIDE SEQUENCE [LARGE SCALE GENOMIC DNA]</scope>
    <source>
        <strain evidence="4 5">NPDC049639</strain>
    </source>
</reference>
<proteinExistence type="predicted"/>
<evidence type="ECO:0000259" key="2">
    <source>
        <dbReference type="Pfam" id="PF11258"/>
    </source>
</evidence>
<dbReference type="EMBL" id="JBITLV010000007">
    <property type="protein sequence ID" value="MFI7589176.1"/>
    <property type="molecule type" value="Genomic_DNA"/>
</dbReference>
<feature type="domain" description="DUF3048" evidence="3">
    <location>
        <begin position="219"/>
        <end position="331"/>
    </location>
</feature>
<keyword evidence="5" id="KW-1185">Reference proteome</keyword>
<evidence type="ECO:0000313" key="4">
    <source>
        <dbReference type="EMBL" id="MFI7589176.1"/>
    </source>
</evidence>
<feature type="region of interest" description="Disordered" evidence="1">
    <location>
        <begin position="36"/>
        <end position="63"/>
    </location>
</feature>
<dbReference type="InterPro" id="IPR035328">
    <property type="entry name" value="DUF3048_C"/>
</dbReference>
<comment type="caution">
    <text evidence="4">The sequence shown here is derived from an EMBL/GenBank/DDBJ whole genome shotgun (WGS) entry which is preliminary data.</text>
</comment>
<gene>
    <name evidence="4" type="ORF">ACIB24_19095</name>
</gene>
<sequence>MLRAGRRPGRVLAIGAAVGVWLVVTVAALAACTGPSTPPLGGDGPAAGGRATTTTQSPFTGQPVAFDRPVLAVKVDNSPAARPQRNLDQADLVYVERVEGGLSRYLAVYSSRIPAEVGPVRSARESDLELLRQFGTPALAFSGANSGVLALVKQAPVKDVSPSVARSAYFRGSDHRAPHNLYARGSALLKAVTGVSPAGDIGFRFGDAPGGGVEKASYTVRYPAARFTFTWSAARERWLVSVDGRKATTSSGSRLAAATVVVQRTVIRQSQFHDVLGNNSPYTETVGQGKATVLRGGQAFTGTWARGTAAGGTTFRTDAGAALTFARGQVWLLYLPA</sequence>